<dbReference type="SMART" id="SM00473">
    <property type="entry name" value="PAN_AP"/>
    <property type="match status" value="1"/>
</dbReference>
<dbReference type="CDD" id="cd00054">
    <property type="entry name" value="EGF_CA"/>
    <property type="match status" value="1"/>
</dbReference>
<dbReference type="Gene3D" id="2.10.25.10">
    <property type="entry name" value="Laminin"/>
    <property type="match status" value="1"/>
</dbReference>
<feature type="domain" description="Apple" evidence="9">
    <location>
        <begin position="208"/>
        <end position="289"/>
    </location>
</feature>
<evidence type="ECO:0000256" key="5">
    <source>
        <dbReference type="ARBA" id="ARBA00047899"/>
    </source>
</evidence>
<dbReference type="FunFam" id="2.90.10.10:FF:000026">
    <property type="entry name" value="Serine/threonine-protein kinase"/>
    <property type="match status" value="1"/>
</dbReference>
<evidence type="ECO:0000256" key="3">
    <source>
        <dbReference type="ARBA" id="ARBA00023157"/>
    </source>
</evidence>
<evidence type="ECO:0000256" key="1">
    <source>
        <dbReference type="ARBA" id="ARBA00012513"/>
    </source>
</evidence>
<dbReference type="Gramene" id="KCW62269">
    <property type="protein sequence ID" value="KCW62269"/>
    <property type="gene ID" value="EUGRSUZ_H04931"/>
</dbReference>
<dbReference type="STRING" id="71139.A0A059B897"/>
<dbReference type="InterPro" id="IPR003609">
    <property type="entry name" value="Pan_app"/>
</dbReference>
<dbReference type="Pfam" id="PF01453">
    <property type="entry name" value="B_lectin"/>
    <property type="match status" value="1"/>
</dbReference>
<dbReference type="GO" id="GO:0004674">
    <property type="term" value="F:protein serine/threonine kinase activity"/>
    <property type="evidence" value="ECO:0007669"/>
    <property type="project" value="UniProtKB-EC"/>
</dbReference>
<dbReference type="Pfam" id="PF00954">
    <property type="entry name" value="S_locus_glycop"/>
    <property type="match status" value="1"/>
</dbReference>
<comment type="catalytic activity">
    <reaction evidence="5">
        <text>L-threonyl-[protein] + ATP = O-phospho-L-threonyl-[protein] + ADP + H(+)</text>
        <dbReference type="Rhea" id="RHEA:46608"/>
        <dbReference type="Rhea" id="RHEA-COMP:11060"/>
        <dbReference type="Rhea" id="RHEA-COMP:11605"/>
        <dbReference type="ChEBI" id="CHEBI:15378"/>
        <dbReference type="ChEBI" id="CHEBI:30013"/>
        <dbReference type="ChEBI" id="CHEBI:30616"/>
        <dbReference type="ChEBI" id="CHEBI:61977"/>
        <dbReference type="ChEBI" id="CHEBI:456216"/>
        <dbReference type="EC" id="2.7.11.1"/>
    </reaction>
</comment>
<dbReference type="InterPro" id="IPR051343">
    <property type="entry name" value="G-type_lectin_kinases/EP1-like"/>
</dbReference>
<keyword evidence="2" id="KW-0732">Signal</keyword>
<dbReference type="InterPro" id="IPR036426">
    <property type="entry name" value="Bulb-type_lectin_dom_sf"/>
</dbReference>
<dbReference type="SUPFAM" id="SSF57196">
    <property type="entry name" value="EGF/Laminin"/>
    <property type="match status" value="1"/>
</dbReference>
<organism evidence="10">
    <name type="scientific">Eucalyptus grandis</name>
    <name type="common">Flooded gum</name>
    <dbReference type="NCBI Taxonomy" id="71139"/>
    <lineage>
        <taxon>Eukaryota</taxon>
        <taxon>Viridiplantae</taxon>
        <taxon>Streptophyta</taxon>
        <taxon>Embryophyta</taxon>
        <taxon>Tracheophyta</taxon>
        <taxon>Spermatophyta</taxon>
        <taxon>Magnoliopsida</taxon>
        <taxon>eudicotyledons</taxon>
        <taxon>Gunneridae</taxon>
        <taxon>Pentapetalae</taxon>
        <taxon>rosids</taxon>
        <taxon>malvids</taxon>
        <taxon>Myrtales</taxon>
        <taxon>Myrtaceae</taxon>
        <taxon>Myrtoideae</taxon>
        <taxon>Eucalypteae</taxon>
        <taxon>Eucalyptus</taxon>
    </lineage>
</organism>
<dbReference type="Pfam" id="PF08276">
    <property type="entry name" value="PAN_2"/>
    <property type="match status" value="1"/>
</dbReference>
<dbReference type="SUPFAM" id="SSF51110">
    <property type="entry name" value="alpha-D-mannose-specific plant lectins"/>
    <property type="match status" value="2"/>
</dbReference>
<comment type="caution">
    <text evidence="7">Lacks conserved residue(s) required for the propagation of feature annotation.</text>
</comment>
<name>A0A059B897_EUCGR</name>
<gene>
    <name evidence="10" type="ORF">EUGRSUZ_H04931</name>
</gene>
<dbReference type="PROSITE" id="PS00010">
    <property type="entry name" value="ASX_HYDROXYL"/>
    <property type="match status" value="1"/>
</dbReference>
<evidence type="ECO:0000256" key="7">
    <source>
        <dbReference type="PROSITE-ProRule" id="PRU00076"/>
    </source>
</evidence>
<reference evidence="10" key="1">
    <citation type="submission" date="2013-07" db="EMBL/GenBank/DDBJ databases">
        <title>The genome of Eucalyptus grandis.</title>
        <authorList>
            <person name="Schmutz J."/>
            <person name="Hayes R."/>
            <person name="Myburg A."/>
            <person name="Tuskan G."/>
            <person name="Grattapaglia D."/>
            <person name="Rokhsar D.S."/>
        </authorList>
    </citation>
    <scope>NUCLEOTIDE SEQUENCE</scope>
    <source>
        <tissue evidence="10">Leaf extractions</tissue>
    </source>
</reference>
<evidence type="ECO:0000313" key="10">
    <source>
        <dbReference type="EMBL" id="KCW62269.1"/>
    </source>
</evidence>
<dbReference type="OMA" id="NCEAVAY"/>
<dbReference type="PROSITE" id="PS50026">
    <property type="entry name" value="EGF_3"/>
    <property type="match status" value="1"/>
</dbReference>
<dbReference type="InterPro" id="IPR001480">
    <property type="entry name" value="Bulb-type_lectin_dom"/>
</dbReference>
<sequence length="294" mass="32891">MLDSGNFVLYNSDQKVIWQSFDTPTDTILGGQSLPASKELHSSASVTDPSTGLFLAIMQLDGVLALYPKGTPFTGEYGYWDSRTPNNGPNVTLHLEDNGFFYLLKPQGVYLANFTSQGLPKEDMIYLARIDPDGIFRLYSYDITRNDDWRVKWYKPEDRCLPKGLCGLNGFCVNVGQDYECQCLPGFVSVEDGNRTAGCERNFTAESCKNPTVSNNMQPVPNTTWEDDTYSALTSLTKDECLEACRQDCNCEAVAYNVSQSCYKWKLPLRFGRRVPDGNSNPQLYVKVGDTRSG</sequence>
<proteinExistence type="predicted"/>
<dbReference type="InterPro" id="IPR000152">
    <property type="entry name" value="EGF-type_Asp/Asn_hydroxyl_site"/>
</dbReference>
<dbReference type="GO" id="GO:0048544">
    <property type="term" value="P:recognition of pollen"/>
    <property type="evidence" value="ECO:0007669"/>
    <property type="project" value="InterPro"/>
</dbReference>
<accession>A0A059B897</accession>
<dbReference type="InterPro" id="IPR000858">
    <property type="entry name" value="S_locus_glycoprot_dom"/>
</dbReference>
<dbReference type="AlphaFoldDB" id="A0A059B897"/>
<dbReference type="PROSITE" id="PS50948">
    <property type="entry name" value="PAN"/>
    <property type="match status" value="1"/>
</dbReference>
<dbReference type="EC" id="2.7.11.1" evidence="1"/>
<dbReference type="InParanoid" id="A0A059B897"/>
<feature type="domain" description="EGF-like" evidence="8">
    <location>
        <begin position="156"/>
        <end position="200"/>
    </location>
</feature>
<comment type="catalytic activity">
    <reaction evidence="6">
        <text>L-seryl-[protein] + ATP = O-phospho-L-seryl-[protein] + ADP + H(+)</text>
        <dbReference type="Rhea" id="RHEA:17989"/>
        <dbReference type="Rhea" id="RHEA-COMP:9863"/>
        <dbReference type="Rhea" id="RHEA-COMP:11604"/>
        <dbReference type="ChEBI" id="CHEBI:15378"/>
        <dbReference type="ChEBI" id="CHEBI:29999"/>
        <dbReference type="ChEBI" id="CHEBI:30616"/>
        <dbReference type="ChEBI" id="CHEBI:83421"/>
        <dbReference type="ChEBI" id="CHEBI:456216"/>
        <dbReference type="EC" id="2.7.11.1"/>
    </reaction>
</comment>
<evidence type="ECO:0000259" key="9">
    <source>
        <dbReference type="PROSITE" id="PS50948"/>
    </source>
</evidence>
<dbReference type="EMBL" id="KK198760">
    <property type="protein sequence ID" value="KCW62269.1"/>
    <property type="molecule type" value="Genomic_DNA"/>
</dbReference>
<dbReference type="CDD" id="cd01098">
    <property type="entry name" value="PAN_AP_plant"/>
    <property type="match status" value="1"/>
</dbReference>
<keyword evidence="3" id="KW-1015">Disulfide bond</keyword>
<dbReference type="Gene3D" id="2.90.10.10">
    <property type="entry name" value="Bulb-type lectin domain"/>
    <property type="match status" value="1"/>
</dbReference>
<evidence type="ECO:0000259" key="8">
    <source>
        <dbReference type="PROSITE" id="PS50026"/>
    </source>
</evidence>
<evidence type="ECO:0000256" key="6">
    <source>
        <dbReference type="ARBA" id="ARBA00048679"/>
    </source>
</evidence>
<keyword evidence="7" id="KW-0245">EGF-like domain</keyword>
<dbReference type="InterPro" id="IPR000742">
    <property type="entry name" value="EGF"/>
</dbReference>
<keyword evidence="4" id="KW-0325">Glycoprotein</keyword>
<dbReference type="PANTHER" id="PTHR47976">
    <property type="entry name" value="G-TYPE LECTIN S-RECEPTOR-LIKE SERINE/THREONINE-PROTEIN KINASE SD2-5"/>
    <property type="match status" value="1"/>
</dbReference>
<dbReference type="eggNOG" id="ENOG502QT6D">
    <property type="taxonomic scope" value="Eukaryota"/>
</dbReference>
<protein>
    <recommendedName>
        <fullName evidence="1">non-specific serine/threonine protein kinase</fullName>
        <ecNumber evidence="1">2.7.11.1</ecNumber>
    </recommendedName>
</protein>
<evidence type="ECO:0000256" key="4">
    <source>
        <dbReference type="ARBA" id="ARBA00023180"/>
    </source>
</evidence>
<dbReference type="PANTHER" id="PTHR47976:SF7">
    <property type="entry name" value="RECEPTOR-LIKE SERINE_THREONINE-PROTEIN KINASE"/>
    <property type="match status" value="1"/>
</dbReference>
<evidence type="ECO:0000256" key="2">
    <source>
        <dbReference type="ARBA" id="ARBA00022729"/>
    </source>
</evidence>